<dbReference type="InterPro" id="IPR001841">
    <property type="entry name" value="Znf_RING"/>
</dbReference>
<evidence type="ECO:0000256" key="12">
    <source>
        <dbReference type="ARBA" id="ARBA00022989"/>
    </source>
</evidence>
<dbReference type="GO" id="GO:0061630">
    <property type="term" value="F:ubiquitin protein ligase activity"/>
    <property type="evidence" value="ECO:0007669"/>
    <property type="project" value="UniProtKB-EC"/>
</dbReference>
<evidence type="ECO:0000256" key="4">
    <source>
        <dbReference type="ARBA" id="ARBA00022448"/>
    </source>
</evidence>
<evidence type="ECO:0000256" key="2">
    <source>
        <dbReference type="ARBA" id="ARBA00004906"/>
    </source>
</evidence>
<keyword evidence="7" id="KW-0479">Metal-binding</keyword>
<proteinExistence type="inferred from homology"/>
<feature type="domain" description="RING-type" evidence="19">
    <location>
        <begin position="272"/>
        <end position="313"/>
    </location>
</feature>
<dbReference type="PROSITE" id="PS00518">
    <property type="entry name" value="ZF_RING_1"/>
    <property type="match status" value="1"/>
</dbReference>
<dbReference type="EMBL" id="KB007811">
    <property type="protein sequence ID" value="ELR24594.1"/>
    <property type="molecule type" value="Genomic_DNA"/>
</dbReference>
<keyword evidence="8 18" id="KW-0863">Zinc-finger</keyword>
<dbReference type="Pfam" id="PF04757">
    <property type="entry name" value="Pex2_Pex12"/>
    <property type="match status" value="1"/>
</dbReference>
<dbReference type="InterPro" id="IPR018957">
    <property type="entry name" value="Znf_C3HC4_RING-type"/>
</dbReference>
<keyword evidence="11" id="KW-0653">Protein transport</keyword>
<dbReference type="VEuPathDB" id="AmoebaDB:ACA1_171780"/>
<comment type="similarity">
    <text evidence="3">Belongs to the pex2/pex10/pex12 family.</text>
</comment>
<dbReference type="RefSeq" id="XP_004356494.1">
    <property type="nucleotide sequence ID" value="XM_004356441.1"/>
</dbReference>
<dbReference type="PANTHER" id="PTHR48178:SF1">
    <property type="entry name" value="PEROXISOME BIOGENESIS FACTOR 2"/>
    <property type="match status" value="1"/>
</dbReference>
<dbReference type="GeneID" id="14925615"/>
<keyword evidence="10" id="KW-0862">Zinc</keyword>
<dbReference type="STRING" id="1257118.L8HGF4"/>
<keyword evidence="12" id="KW-1133">Transmembrane helix</keyword>
<evidence type="ECO:0000256" key="15">
    <source>
        <dbReference type="ARBA" id="ARBA00032511"/>
    </source>
</evidence>
<gene>
    <name evidence="20" type="ORF">ACA1_171780</name>
</gene>
<evidence type="ECO:0000256" key="10">
    <source>
        <dbReference type="ARBA" id="ARBA00022833"/>
    </source>
</evidence>
<protein>
    <recommendedName>
        <fullName evidence="17">RING-type E3 ubiquitin transferase (cysteine targeting)</fullName>
        <ecNumber evidence="17">2.3.2.36</ecNumber>
    </recommendedName>
    <alternativeName>
        <fullName evidence="15">Peroxin-2</fullName>
    </alternativeName>
</protein>
<evidence type="ECO:0000256" key="7">
    <source>
        <dbReference type="ARBA" id="ARBA00022723"/>
    </source>
</evidence>
<keyword evidence="21" id="KW-1185">Reference proteome</keyword>
<evidence type="ECO:0000256" key="1">
    <source>
        <dbReference type="ARBA" id="ARBA00004585"/>
    </source>
</evidence>
<dbReference type="PANTHER" id="PTHR48178">
    <property type="entry name" value="PEROXISOME BIOGENESIS FACTOR 2"/>
    <property type="match status" value="1"/>
</dbReference>
<dbReference type="OrthoDB" id="1701437at2759"/>
<dbReference type="PROSITE" id="PS50089">
    <property type="entry name" value="ZF_RING_2"/>
    <property type="match status" value="1"/>
</dbReference>
<dbReference type="InterPro" id="IPR025654">
    <property type="entry name" value="PEX2/10"/>
</dbReference>
<name>L8HGF4_ACACF</name>
<dbReference type="KEGG" id="acan:ACA1_171780"/>
<comment type="subcellular location">
    <subcellularLocation>
        <location evidence="1">Peroxisome membrane</location>
        <topology evidence="1">Multi-pass membrane protein</topology>
    </subcellularLocation>
</comment>
<evidence type="ECO:0000256" key="3">
    <source>
        <dbReference type="ARBA" id="ARBA00008704"/>
    </source>
</evidence>
<evidence type="ECO:0000256" key="13">
    <source>
        <dbReference type="ARBA" id="ARBA00023136"/>
    </source>
</evidence>
<dbReference type="EC" id="2.3.2.36" evidence="17"/>
<comment type="catalytic activity">
    <reaction evidence="16">
        <text>[E2 ubiquitin-conjugating enzyme]-S-ubiquitinyl-L-cysteine + [acceptor protein]-L-cysteine = [E2 ubiquitin-conjugating enzyme]-L-cysteine + [acceptor protein]-S-ubiquitinyl-L-cysteine.</text>
        <dbReference type="EC" id="2.3.2.36"/>
    </reaction>
</comment>
<keyword evidence="6" id="KW-0812">Transmembrane</keyword>
<dbReference type="InterPro" id="IPR017907">
    <property type="entry name" value="Znf_RING_CS"/>
</dbReference>
<accession>L8HGF4</accession>
<reference evidence="20 21" key="1">
    <citation type="journal article" date="2013" name="Genome Biol.">
        <title>Genome of Acanthamoeba castellanii highlights extensive lateral gene transfer and early evolution of tyrosine kinase signaling.</title>
        <authorList>
            <person name="Clarke M."/>
            <person name="Lohan A.J."/>
            <person name="Liu B."/>
            <person name="Lagkouvardos I."/>
            <person name="Roy S."/>
            <person name="Zafar N."/>
            <person name="Bertelli C."/>
            <person name="Schilde C."/>
            <person name="Kianianmomeni A."/>
            <person name="Burglin T.R."/>
            <person name="Frech C."/>
            <person name="Turcotte B."/>
            <person name="Kopec K.O."/>
            <person name="Synnott J.M."/>
            <person name="Choo C."/>
            <person name="Paponov I."/>
            <person name="Finkler A."/>
            <person name="Soon Heng Tan C."/>
            <person name="Hutchins A.P."/>
            <person name="Weinmeier T."/>
            <person name="Rattei T."/>
            <person name="Chu J.S."/>
            <person name="Gimenez G."/>
            <person name="Irimia M."/>
            <person name="Rigden D.J."/>
            <person name="Fitzpatrick D.A."/>
            <person name="Lorenzo-Morales J."/>
            <person name="Bateman A."/>
            <person name="Chiu C.H."/>
            <person name="Tang P."/>
            <person name="Hegemann P."/>
            <person name="Fromm H."/>
            <person name="Raoult D."/>
            <person name="Greub G."/>
            <person name="Miranda-Saavedra D."/>
            <person name="Chen N."/>
            <person name="Nash P."/>
            <person name="Ginger M.L."/>
            <person name="Horn M."/>
            <person name="Schaap P."/>
            <person name="Caler L."/>
            <person name="Loftus B."/>
        </authorList>
    </citation>
    <scope>NUCLEOTIDE SEQUENCE [LARGE SCALE GENOMIC DNA]</scope>
    <source>
        <strain evidence="20 21">Neff</strain>
    </source>
</reference>
<evidence type="ECO:0000256" key="5">
    <source>
        <dbReference type="ARBA" id="ARBA00022679"/>
    </source>
</evidence>
<dbReference type="OMA" id="WHGLMEL"/>
<evidence type="ECO:0000256" key="8">
    <source>
        <dbReference type="ARBA" id="ARBA00022771"/>
    </source>
</evidence>
<evidence type="ECO:0000256" key="14">
    <source>
        <dbReference type="ARBA" id="ARBA00023140"/>
    </source>
</evidence>
<dbReference type="Proteomes" id="UP000011083">
    <property type="component" value="Unassembled WGS sequence"/>
</dbReference>
<dbReference type="AlphaFoldDB" id="L8HGF4"/>
<dbReference type="SMART" id="SM00184">
    <property type="entry name" value="RING"/>
    <property type="match status" value="1"/>
</dbReference>
<dbReference type="SUPFAM" id="SSF57850">
    <property type="entry name" value="RING/U-box"/>
    <property type="match status" value="1"/>
</dbReference>
<dbReference type="GO" id="GO:0005778">
    <property type="term" value="C:peroxisomal membrane"/>
    <property type="evidence" value="ECO:0007669"/>
    <property type="project" value="UniProtKB-SubCell"/>
</dbReference>
<evidence type="ECO:0000313" key="21">
    <source>
        <dbReference type="Proteomes" id="UP000011083"/>
    </source>
</evidence>
<evidence type="ECO:0000256" key="18">
    <source>
        <dbReference type="PROSITE-ProRule" id="PRU00175"/>
    </source>
</evidence>
<sequence>MAPHQGRPWEKEWERAAPLLHTFAAKLSELAPVPLRVLRVNQLDASLLDNELTSIIKTSFTKIFSLFRPSLIDRFTPELDAFLYFIMYRLSLYATGSTYGQRLQNLTYRDERQDYLQATQRIIPPSTLQKIMWGVLHIGGAWAWARLNRLASDRTWAERDEDDVYKTLWKVLNYLEVAWKALTLLNFVAFLYNGKYMSPVDRLLGMRLVYARPSVARFVNFEFMNRQLVWHGFSEFLMFLTPLINADRIKRTIYRLFKFRNKLSPSLGNAGCGVCQADPAHSPYLSDCGHLFCYYCIKTAMMVDRSYACPSCNHQIKQIKPFTLGALSASATDE</sequence>
<evidence type="ECO:0000256" key="11">
    <source>
        <dbReference type="ARBA" id="ARBA00022927"/>
    </source>
</evidence>
<keyword evidence="14" id="KW-0576">Peroxisome</keyword>
<keyword evidence="13" id="KW-0472">Membrane</keyword>
<evidence type="ECO:0000256" key="9">
    <source>
        <dbReference type="ARBA" id="ARBA00022786"/>
    </source>
</evidence>
<keyword evidence="9" id="KW-0833">Ubl conjugation pathway</keyword>
<evidence type="ECO:0000256" key="16">
    <source>
        <dbReference type="ARBA" id="ARBA00034438"/>
    </source>
</evidence>
<evidence type="ECO:0000259" key="19">
    <source>
        <dbReference type="PROSITE" id="PS50089"/>
    </source>
</evidence>
<dbReference type="GO" id="GO:0008270">
    <property type="term" value="F:zinc ion binding"/>
    <property type="evidence" value="ECO:0007669"/>
    <property type="project" value="UniProtKB-KW"/>
</dbReference>
<evidence type="ECO:0000256" key="6">
    <source>
        <dbReference type="ARBA" id="ARBA00022692"/>
    </source>
</evidence>
<dbReference type="GO" id="GO:0016558">
    <property type="term" value="P:protein import into peroxisome matrix"/>
    <property type="evidence" value="ECO:0007669"/>
    <property type="project" value="InterPro"/>
</dbReference>
<comment type="pathway">
    <text evidence="2">Protein modification; protein ubiquitination.</text>
</comment>
<dbReference type="Gene3D" id="3.30.40.10">
    <property type="entry name" value="Zinc/RING finger domain, C3HC4 (zinc finger)"/>
    <property type="match status" value="1"/>
</dbReference>
<dbReference type="InterPro" id="IPR006845">
    <property type="entry name" value="Pex_N"/>
</dbReference>
<keyword evidence="5" id="KW-0808">Transferase</keyword>
<organism evidence="20 21">
    <name type="scientific">Acanthamoeba castellanii (strain ATCC 30010 / Neff)</name>
    <dbReference type="NCBI Taxonomy" id="1257118"/>
    <lineage>
        <taxon>Eukaryota</taxon>
        <taxon>Amoebozoa</taxon>
        <taxon>Discosea</taxon>
        <taxon>Longamoebia</taxon>
        <taxon>Centramoebida</taxon>
        <taxon>Acanthamoebidae</taxon>
        <taxon>Acanthamoeba</taxon>
    </lineage>
</organism>
<dbReference type="InterPro" id="IPR013083">
    <property type="entry name" value="Znf_RING/FYVE/PHD"/>
</dbReference>
<evidence type="ECO:0000313" key="20">
    <source>
        <dbReference type="EMBL" id="ELR24594.1"/>
    </source>
</evidence>
<dbReference type="InterPro" id="IPR045859">
    <property type="entry name" value="RING-HC_PEX2"/>
</dbReference>
<evidence type="ECO:0000256" key="17">
    <source>
        <dbReference type="ARBA" id="ARBA00034523"/>
    </source>
</evidence>
<keyword evidence="4" id="KW-0813">Transport</keyword>
<dbReference type="CDD" id="cd16526">
    <property type="entry name" value="RING-HC_PEX2"/>
    <property type="match status" value="1"/>
</dbReference>
<dbReference type="Pfam" id="PF00097">
    <property type="entry name" value="zf-C3HC4"/>
    <property type="match status" value="1"/>
</dbReference>